<keyword evidence="2 3" id="KW-0040">ANK repeat</keyword>
<comment type="caution">
    <text evidence="4">The sequence shown here is derived from an EMBL/GenBank/DDBJ whole genome shotgun (WGS) entry which is preliminary data.</text>
</comment>
<dbReference type="AlphaFoldDB" id="A0A9W6EJ03"/>
<proteinExistence type="predicted"/>
<name>A0A9W6EJ03_ASPTU</name>
<dbReference type="Proteomes" id="UP001144157">
    <property type="component" value="Unassembled WGS sequence"/>
</dbReference>
<dbReference type="PANTHER" id="PTHR24198:SF193">
    <property type="match status" value="1"/>
</dbReference>
<gene>
    <name evidence="4" type="ORF">AtubIFM56815_005288</name>
</gene>
<feature type="repeat" description="ANK" evidence="3">
    <location>
        <begin position="14"/>
        <end position="46"/>
    </location>
</feature>
<dbReference type="EMBL" id="BRPE01000002">
    <property type="protein sequence ID" value="GLA81628.1"/>
    <property type="molecule type" value="Genomic_DNA"/>
</dbReference>
<evidence type="ECO:0000256" key="1">
    <source>
        <dbReference type="ARBA" id="ARBA00022737"/>
    </source>
</evidence>
<accession>A0A9W6EJ03</accession>
<evidence type="ECO:0000256" key="2">
    <source>
        <dbReference type="ARBA" id="ARBA00023043"/>
    </source>
</evidence>
<organism evidence="4 5">
    <name type="scientific">Aspergillus tubingensis</name>
    <dbReference type="NCBI Taxonomy" id="5068"/>
    <lineage>
        <taxon>Eukaryota</taxon>
        <taxon>Fungi</taxon>
        <taxon>Dikarya</taxon>
        <taxon>Ascomycota</taxon>
        <taxon>Pezizomycotina</taxon>
        <taxon>Eurotiomycetes</taxon>
        <taxon>Eurotiomycetidae</taxon>
        <taxon>Eurotiales</taxon>
        <taxon>Aspergillaceae</taxon>
        <taxon>Aspergillus</taxon>
        <taxon>Aspergillus subgen. Circumdati</taxon>
    </lineage>
</organism>
<dbReference type="PRINTS" id="PR01415">
    <property type="entry name" value="ANKYRIN"/>
</dbReference>
<dbReference type="InterPro" id="IPR036770">
    <property type="entry name" value="Ankyrin_rpt-contain_sf"/>
</dbReference>
<dbReference type="PROSITE" id="PS50088">
    <property type="entry name" value="ANK_REPEAT"/>
    <property type="match status" value="5"/>
</dbReference>
<dbReference type="Pfam" id="PF12796">
    <property type="entry name" value="Ank_2"/>
    <property type="match status" value="3"/>
</dbReference>
<reference evidence="4" key="1">
    <citation type="submission" date="2022-07" db="EMBL/GenBank/DDBJ databases">
        <title>Taxonomy of Aspergillus series Nigri: significant species reduction supported by multi-species coalescent approaches.</title>
        <authorList>
            <person name="Bian C."/>
            <person name="Kusuya Y."/>
            <person name="Sklenar F."/>
            <person name="D'hooge E."/>
            <person name="Yaguchi T."/>
            <person name="Takahashi H."/>
            <person name="Hubka V."/>
        </authorList>
    </citation>
    <scope>NUCLEOTIDE SEQUENCE</scope>
    <source>
        <strain evidence="4">IFM 56815</strain>
    </source>
</reference>
<protein>
    <submittedName>
        <fullName evidence="4">Ankyrin-2</fullName>
    </submittedName>
</protein>
<feature type="repeat" description="ANK" evidence="3">
    <location>
        <begin position="186"/>
        <end position="220"/>
    </location>
</feature>
<dbReference type="Pfam" id="PF00023">
    <property type="entry name" value="Ank"/>
    <property type="match status" value="1"/>
</dbReference>
<dbReference type="Gene3D" id="1.25.40.20">
    <property type="entry name" value="Ankyrin repeat-containing domain"/>
    <property type="match status" value="3"/>
</dbReference>
<evidence type="ECO:0000256" key="3">
    <source>
        <dbReference type="PROSITE-ProRule" id="PRU00023"/>
    </source>
</evidence>
<dbReference type="PANTHER" id="PTHR24198">
    <property type="entry name" value="ANKYRIN REPEAT AND PROTEIN KINASE DOMAIN-CONTAINING PROTEIN"/>
    <property type="match status" value="1"/>
</dbReference>
<dbReference type="InterPro" id="IPR002110">
    <property type="entry name" value="Ankyrin_rpt"/>
</dbReference>
<dbReference type="PROSITE" id="PS50297">
    <property type="entry name" value="ANK_REP_REGION"/>
    <property type="match status" value="5"/>
</dbReference>
<feature type="repeat" description="ANK" evidence="3">
    <location>
        <begin position="375"/>
        <end position="398"/>
    </location>
</feature>
<evidence type="ECO:0000313" key="4">
    <source>
        <dbReference type="EMBL" id="GLA81628.1"/>
    </source>
</evidence>
<sequence length="439" mass="47868">MLSRGANINAQDKLENTPLHWAASEGHLRVVQALIEAGADANVEDENGHTPLGIAIVCKKSAVVRYLLDSVQYAQEAILRVFSDEMMEDCTNSDIPIMIFHALKDSGYDFSSTDASSEGYLLSATSRGNITLVQLLLADGSDPFQTDGWGETALFIACSQGNIELARLLISAMQAAGGDPFIANGNGMTPLLQVMEHYHVNLDLLKLLLDSGACVNASDEFRIRKSALKGPKSVFELLVDRAPSLWTSDALESCLLTYLFDLAVLFDTNTDYFKATARILKLAISGRVKVDVSSSKNSLVNHTPLYFACQITHDQIRASGIIRSLLEAGADVDIPNGIGRTPIHNILKTSRDYQDRELILTMIKSSKNINQLNEDGESYLHLAVKYNHPRAVQLLLSKMSKDAMFAGNNAGDNALHYAMETGNTSMIQQLLKAGESRSG</sequence>
<evidence type="ECO:0000313" key="5">
    <source>
        <dbReference type="Proteomes" id="UP001144157"/>
    </source>
</evidence>
<feature type="repeat" description="ANK" evidence="3">
    <location>
        <begin position="410"/>
        <end position="439"/>
    </location>
</feature>
<feature type="repeat" description="ANK" evidence="3">
    <location>
        <begin position="300"/>
        <end position="337"/>
    </location>
</feature>
<dbReference type="SMART" id="SM00248">
    <property type="entry name" value="ANK"/>
    <property type="match status" value="9"/>
</dbReference>
<dbReference type="SUPFAM" id="SSF48403">
    <property type="entry name" value="Ankyrin repeat"/>
    <property type="match status" value="1"/>
</dbReference>
<keyword evidence="1" id="KW-0677">Repeat</keyword>